<evidence type="ECO:0000313" key="3">
    <source>
        <dbReference type="Proteomes" id="UP000785679"/>
    </source>
</evidence>
<keyword evidence="1" id="KW-1133">Transmembrane helix</keyword>
<organism evidence="2 3">
    <name type="scientific">Halteria grandinella</name>
    <dbReference type="NCBI Taxonomy" id="5974"/>
    <lineage>
        <taxon>Eukaryota</taxon>
        <taxon>Sar</taxon>
        <taxon>Alveolata</taxon>
        <taxon>Ciliophora</taxon>
        <taxon>Intramacronucleata</taxon>
        <taxon>Spirotrichea</taxon>
        <taxon>Stichotrichia</taxon>
        <taxon>Sporadotrichida</taxon>
        <taxon>Halteriidae</taxon>
        <taxon>Halteria</taxon>
    </lineage>
</organism>
<reference evidence="2" key="1">
    <citation type="submission" date="2019-06" db="EMBL/GenBank/DDBJ databases">
        <authorList>
            <person name="Zheng W."/>
        </authorList>
    </citation>
    <scope>NUCLEOTIDE SEQUENCE</scope>
    <source>
        <strain evidence="2">QDHG01</strain>
    </source>
</reference>
<feature type="transmembrane region" description="Helical" evidence="1">
    <location>
        <begin position="132"/>
        <end position="150"/>
    </location>
</feature>
<sequence length="264" mass="29524">MVNRQSEQPKLKNLNPSLTFSSTDVKLCFYYFQAIIFSSILIDSLKKCFILTIFPFFAQMQAMLLQQMPKFLLTKESLLFQDQLLVSSILKESSVALKVVTPVAFEDFSLNKLATSLQLSKAVFSFPCSMDVLAKVSVLISLFAALYNLVTSMQLSLPSQSQRTLTTGAVSAFANTRILPPHELADSFLADSIPSSSCILGFLCALCCLLSISIFSQRQLMVLNILRENHIIQTTSPSKKTQTIMRKGIIKRIKKVLRNFLQIS</sequence>
<dbReference type="AlphaFoldDB" id="A0A8J8P1P9"/>
<evidence type="ECO:0008006" key="4">
    <source>
        <dbReference type="Google" id="ProtNLM"/>
    </source>
</evidence>
<accession>A0A8J8P1P9</accession>
<name>A0A8J8P1P9_HALGN</name>
<keyword evidence="1" id="KW-0472">Membrane</keyword>
<keyword evidence="1" id="KW-0812">Transmembrane</keyword>
<evidence type="ECO:0000313" key="2">
    <source>
        <dbReference type="EMBL" id="TNV85467.1"/>
    </source>
</evidence>
<gene>
    <name evidence="2" type="ORF">FGO68_gene10923</name>
</gene>
<evidence type="ECO:0000256" key="1">
    <source>
        <dbReference type="SAM" id="Phobius"/>
    </source>
</evidence>
<protein>
    <recommendedName>
        <fullName evidence="4">Transmembrane protein</fullName>
    </recommendedName>
</protein>
<dbReference type="EMBL" id="RRYP01001812">
    <property type="protein sequence ID" value="TNV85467.1"/>
    <property type="molecule type" value="Genomic_DNA"/>
</dbReference>
<feature type="transmembrane region" description="Helical" evidence="1">
    <location>
        <begin position="193"/>
        <end position="215"/>
    </location>
</feature>
<comment type="caution">
    <text evidence="2">The sequence shown here is derived from an EMBL/GenBank/DDBJ whole genome shotgun (WGS) entry which is preliminary data.</text>
</comment>
<keyword evidence="3" id="KW-1185">Reference proteome</keyword>
<dbReference type="Proteomes" id="UP000785679">
    <property type="component" value="Unassembled WGS sequence"/>
</dbReference>
<proteinExistence type="predicted"/>